<protein>
    <submittedName>
        <fullName evidence="6">MurR/RpiR family transcriptional regulator</fullName>
    </submittedName>
</protein>
<dbReference type="PROSITE" id="PS51464">
    <property type="entry name" value="SIS"/>
    <property type="match status" value="1"/>
</dbReference>
<dbReference type="PANTHER" id="PTHR30514:SF18">
    <property type="entry name" value="RPIR-FAMILY TRANSCRIPTIONAL REGULATOR"/>
    <property type="match status" value="1"/>
</dbReference>
<evidence type="ECO:0000256" key="3">
    <source>
        <dbReference type="ARBA" id="ARBA00023163"/>
    </source>
</evidence>
<keyword evidence="1" id="KW-0805">Transcription regulation</keyword>
<dbReference type="Gene3D" id="3.40.50.10490">
    <property type="entry name" value="Glucose-6-phosphate isomerase like protein, domain 1"/>
    <property type="match status" value="1"/>
</dbReference>
<reference evidence="6 7" key="1">
    <citation type="submission" date="2020-08" db="EMBL/GenBank/DDBJ databases">
        <title>Genome public.</title>
        <authorList>
            <person name="Liu C."/>
            <person name="Sun Q."/>
        </authorList>
    </citation>
    <scope>NUCLEOTIDE SEQUENCE [LARGE SCALE GENOMIC DNA]</scope>
    <source>
        <strain evidence="6 7">M2</strain>
    </source>
</reference>
<dbReference type="InterPro" id="IPR047640">
    <property type="entry name" value="RpiR-like"/>
</dbReference>
<feature type="domain" description="HTH rpiR-type" evidence="4">
    <location>
        <begin position="2"/>
        <end position="78"/>
    </location>
</feature>
<evidence type="ECO:0000259" key="5">
    <source>
        <dbReference type="PROSITE" id="PS51464"/>
    </source>
</evidence>
<dbReference type="Pfam" id="PF01380">
    <property type="entry name" value="SIS"/>
    <property type="match status" value="1"/>
</dbReference>
<dbReference type="SUPFAM" id="SSF53697">
    <property type="entry name" value="SIS domain"/>
    <property type="match status" value="1"/>
</dbReference>
<dbReference type="Proteomes" id="UP000641741">
    <property type="component" value="Unassembled WGS sequence"/>
</dbReference>
<evidence type="ECO:0000313" key="7">
    <source>
        <dbReference type="Proteomes" id="UP000641741"/>
    </source>
</evidence>
<dbReference type="InterPro" id="IPR046348">
    <property type="entry name" value="SIS_dom_sf"/>
</dbReference>
<keyword evidence="3" id="KW-0804">Transcription</keyword>
<organism evidence="6 7">
    <name type="scientific">Agathobaculum hominis</name>
    <dbReference type="NCBI Taxonomy" id="2763014"/>
    <lineage>
        <taxon>Bacteria</taxon>
        <taxon>Bacillati</taxon>
        <taxon>Bacillota</taxon>
        <taxon>Clostridia</taxon>
        <taxon>Eubacteriales</taxon>
        <taxon>Butyricicoccaceae</taxon>
        <taxon>Agathobaculum</taxon>
    </lineage>
</organism>
<keyword evidence="2" id="KW-0238">DNA-binding</keyword>
<evidence type="ECO:0000259" key="4">
    <source>
        <dbReference type="PROSITE" id="PS51071"/>
    </source>
</evidence>
<dbReference type="InterPro" id="IPR001347">
    <property type="entry name" value="SIS_dom"/>
</dbReference>
<dbReference type="InterPro" id="IPR009057">
    <property type="entry name" value="Homeodomain-like_sf"/>
</dbReference>
<dbReference type="Gene3D" id="1.10.10.10">
    <property type="entry name" value="Winged helix-like DNA-binding domain superfamily/Winged helix DNA-binding domain"/>
    <property type="match status" value="1"/>
</dbReference>
<dbReference type="EMBL" id="JACOPK010000001">
    <property type="protein sequence ID" value="MBC5694441.1"/>
    <property type="molecule type" value="Genomic_DNA"/>
</dbReference>
<dbReference type="CDD" id="cd05013">
    <property type="entry name" value="SIS_RpiR"/>
    <property type="match status" value="1"/>
</dbReference>
<proteinExistence type="predicted"/>
<sequence>MNDLISKIQTELPGFSKGQKQIARYILEHYDKAAFMTASRLGVTVGVSESTVVRFATELGYDGYPHLQRALQEMIRNKLTSVQRMEVSSDRLGGRDVLRTVLHADTDMIRQTLDEIDRDAFQGAVDALTGAHRIYILGVRSSSALANFLGFYFNLLFDNVTLVHTNSVSEIFEQVLRVGPGDVLFGISFPRYSKRTLSAMQYARDRGAKVIALTDSQLSPLARVADHLLLARSDMASFVDSLVAPLSVINALIVAVGMSRRDEIEHTFNKLESIWEKYDVYEKPEDDIN</sequence>
<accession>A0ABR7GJH6</accession>
<evidence type="ECO:0000256" key="1">
    <source>
        <dbReference type="ARBA" id="ARBA00023015"/>
    </source>
</evidence>
<dbReference type="Pfam" id="PF01418">
    <property type="entry name" value="HTH_6"/>
    <property type="match status" value="1"/>
</dbReference>
<comment type="caution">
    <text evidence="6">The sequence shown here is derived from an EMBL/GenBank/DDBJ whole genome shotgun (WGS) entry which is preliminary data.</text>
</comment>
<dbReference type="PANTHER" id="PTHR30514">
    <property type="entry name" value="GLUCOKINASE"/>
    <property type="match status" value="1"/>
</dbReference>
<dbReference type="PROSITE" id="PS51071">
    <property type="entry name" value="HTH_RPIR"/>
    <property type="match status" value="1"/>
</dbReference>
<dbReference type="RefSeq" id="WP_186968760.1">
    <property type="nucleotide sequence ID" value="NZ_JACOPK010000001.1"/>
</dbReference>
<dbReference type="InterPro" id="IPR000281">
    <property type="entry name" value="HTH_RpiR"/>
</dbReference>
<gene>
    <name evidence="6" type="ORF">H8S02_00520</name>
</gene>
<dbReference type="InterPro" id="IPR036388">
    <property type="entry name" value="WH-like_DNA-bd_sf"/>
</dbReference>
<dbReference type="InterPro" id="IPR035472">
    <property type="entry name" value="RpiR-like_SIS"/>
</dbReference>
<evidence type="ECO:0000256" key="2">
    <source>
        <dbReference type="ARBA" id="ARBA00023125"/>
    </source>
</evidence>
<evidence type="ECO:0000313" key="6">
    <source>
        <dbReference type="EMBL" id="MBC5694441.1"/>
    </source>
</evidence>
<name>A0ABR7GJH6_9FIRM</name>
<dbReference type="SUPFAM" id="SSF46689">
    <property type="entry name" value="Homeodomain-like"/>
    <property type="match status" value="1"/>
</dbReference>
<feature type="domain" description="SIS" evidence="5">
    <location>
        <begin position="124"/>
        <end position="263"/>
    </location>
</feature>
<keyword evidence="7" id="KW-1185">Reference proteome</keyword>